<dbReference type="AlphaFoldDB" id="A0A7S9KN02"/>
<evidence type="ECO:0000313" key="2">
    <source>
        <dbReference type="EMBL" id="QPG95247.1"/>
    </source>
</evidence>
<reference evidence="2 3" key="1">
    <citation type="journal article" date="2018" name="PLoS Genet.">
        <title>Repeat elements organise 3D genome structure and mediate transcription in the filamentous fungus Epichloe festucae.</title>
        <authorList>
            <person name="Winter D.J."/>
            <person name="Ganley A.R.D."/>
            <person name="Young C.A."/>
            <person name="Liachko I."/>
            <person name="Schardl C.L."/>
            <person name="Dupont P.Y."/>
            <person name="Berry D."/>
            <person name="Ram A."/>
            <person name="Scott B."/>
            <person name="Cox M.P."/>
        </authorList>
    </citation>
    <scope>NUCLEOTIDE SEQUENCE [LARGE SCALE GENOMIC DNA]</scope>
    <source>
        <strain evidence="2 3">Fl1</strain>
    </source>
</reference>
<dbReference type="InterPro" id="IPR053204">
    <property type="entry name" value="Oxopyrrolidines_Biosynth-assoc"/>
</dbReference>
<dbReference type="PANTHER" id="PTHR38797">
    <property type="entry name" value="NUCLEAR PORE COMPLEX PROTEIN NUP85-RELATED"/>
    <property type="match status" value="1"/>
</dbReference>
<dbReference type="InterPro" id="IPR022085">
    <property type="entry name" value="OpdG"/>
</dbReference>
<feature type="compositionally biased region" description="Polar residues" evidence="1">
    <location>
        <begin position="1"/>
        <end position="25"/>
    </location>
</feature>
<protein>
    <submittedName>
        <fullName evidence="2">Uncharacterized protein</fullName>
    </submittedName>
</protein>
<dbReference type="EMBL" id="CP031385">
    <property type="protein sequence ID" value="QPG95247.1"/>
    <property type="molecule type" value="Genomic_DNA"/>
</dbReference>
<dbReference type="PANTHER" id="PTHR38797:SF7">
    <property type="entry name" value="TRANSCRIPTION FACTOR DOMAIN-CONTAINING PROTEIN"/>
    <property type="match status" value="1"/>
</dbReference>
<feature type="region of interest" description="Disordered" evidence="1">
    <location>
        <begin position="1"/>
        <end position="33"/>
    </location>
</feature>
<accession>A0A7S9KN02</accession>
<evidence type="ECO:0000256" key="1">
    <source>
        <dbReference type="SAM" id="MobiDB-lite"/>
    </source>
</evidence>
<gene>
    <name evidence="2" type="ORF">C2857_007901</name>
</gene>
<keyword evidence="3" id="KW-1185">Reference proteome</keyword>
<proteinExistence type="predicted"/>
<name>A0A7S9KN02_EPIFF</name>
<evidence type="ECO:0000313" key="3">
    <source>
        <dbReference type="Proteomes" id="UP000594364"/>
    </source>
</evidence>
<dbReference type="Proteomes" id="UP000594364">
    <property type="component" value="Chromosome 1"/>
</dbReference>
<dbReference type="Pfam" id="PF12311">
    <property type="entry name" value="DUF3632"/>
    <property type="match status" value="1"/>
</dbReference>
<sequence length="279" mass="31618">MQHLSQPVSGPSLQSSPELTSYSTSRDQEDVREAAARGELKELRGAAFFNRTWVFGPRHLEGTLWNDLPFLVTDMTDFWINNCATMAGSQRINFASFLAKLASTGILKGRICHIALILFRNAFEEGRDLRTTEDPDNEDPTRSIKGLDVAHLLPAAFVWIKEAGYNLMQLSESSWNDCPSSVGQGGQLYLQSELGRRSAMGFTPWRWMFWLKRLHEIQEEAKDAKEKRLDDLATEAIDIMIANVKERNSDILRTYQSSGEAVHQDKHLRCLQNLVESKA</sequence>
<dbReference type="OrthoDB" id="5403091at2759"/>
<organism evidence="2 3">
    <name type="scientific">Epichloe festucae (strain Fl1)</name>
    <dbReference type="NCBI Taxonomy" id="877507"/>
    <lineage>
        <taxon>Eukaryota</taxon>
        <taxon>Fungi</taxon>
        <taxon>Dikarya</taxon>
        <taxon>Ascomycota</taxon>
        <taxon>Pezizomycotina</taxon>
        <taxon>Sordariomycetes</taxon>
        <taxon>Hypocreomycetidae</taxon>
        <taxon>Hypocreales</taxon>
        <taxon>Clavicipitaceae</taxon>
        <taxon>Epichloe</taxon>
    </lineage>
</organism>